<evidence type="ECO:0000313" key="7">
    <source>
        <dbReference type="EMBL" id="ELZ43906.1"/>
    </source>
</evidence>
<protein>
    <submittedName>
        <fullName evidence="7">Na+/Ca2+-exchanging protein</fullName>
    </submittedName>
</protein>
<keyword evidence="3 5" id="KW-1133">Transmembrane helix</keyword>
<dbReference type="GO" id="GO:0005886">
    <property type="term" value="C:plasma membrane"/>
    <property type="evidence" value="ECO:0007669"/>
    <property type="project" value="TreeGrafter"/>
</dbReference>
<dbReference type="STRING" id="1227465.C463_09579"/>
<dbReference type="InterPro" id="IPR004481">
    <property type="entry name" value="K/Na/Ca-exchanger"/>
</dbReference>
<feature type="transmembrane region" description="Helical" evidence="5">
    <location>
        <begin position="225"/>
        <end position="246"/>
    </location>
</feature>
<feature type="transmembrane region" description="Helical" evidence="5">
    <location>
        <begin position="322"/>
        <end position="346"/>
    </location>
</feature>
<dbReference type="PANTHER" id="PTHR10846">
    <property type="entry name" value="SODIUM/POTASSIUM/CALCIUM EXCHANGER"/>
    <property type="match status" value="1"/>
</dbReference>
<feature type="domain" description="Sodium/calcium exchanger membrane region" evidence="6">
    <location>
        <begin position="23"/>
        <end position="173"/>
    </location>
</feature>
<comment type="subcellular location">
    <subcellularLocation>
        <location evidence="1">Membrane</location>
        <topology evidence="1">Multi-pass membrane protein</topology>
    </subcellularLocation>
</comment>
<dbReference type="Proteomes" id="UP000011586">
    <property type="component" value="Unassembled WGS sequence"/>
</dbReference>
<dbReference type="InterPro" id="IPR044880">
    <property type="entry name" value="NCX_ion-bd_dom_sf"/>
</dbReference>
<dbReference type="GO" id="GO:0005262">
    <property type="term" value="F:calcium channel activity"/>
    <property type="evidence" value="ECO:0007669"/>
    <property type="project" value="TreeGrafter"/>
</dbReference>
<keyword evidence="2 5" id="KW-0812">Transmembrane</keyword>
<evidence type="ECO:0000256" key="1">
    <source>
        <dbReference type="ARBA" id="ARBA00004141"/>
    </source>
</evidence>
<feature type="transmembrane region" description="Helical" evidence="5">
    <location>
        <begin position="195"/>
        <end position="213"/>
    </location>
</feature>
<feature type="transmembrane region" description="Helical" evidence="5">
    <location>
        <begin position="89"/>
        <end position="109"/>
    </location>
</feature>
<keyword evidence="8" id="KW-1185">Reference proteome</keyword>
<feature type="transmembrane region" description="Helical" evidence="5">
    <location>
        <begin position="20"/>
        <end position="40"/>
    </location>
</feature>
<feature type="transmembrane region" description="Helical" evidence="5">
    <location>
        <begin position="156"/>
        <end position="174"/>
    </location>
</feature>
<accession>M0E7U9</accession>
<feature type="transmembrane region" description="Helical" evidence="5">
    <location>
        <begin position="121"/>
        <end position="144"/>
    </location>
</feature>
<comment type="caution">
    <text evidence="7">The sequence shown here is derived from an EMBL/GenBank/DDBJ whole genome shotgun (WGS) entry which is preliminary data.</text>
</comment>
<evidence type="ECO:0000256" key="2">
    <source>
        <dbReference type="ARBA" id="ARBA00022692"/>
    </source>
</evidence>
<gene>
    <name evidence="7" type="ORF">C463_09579</name>
</gene>
<organism evidence="7 8">
    <name type="scientific">Halorubrum californiense DSM 19288</name>
    <dbReference type="NCBI Taxonomy" id="1227465"/>
    <lineage>
        <taxon>Archaea</taxon>
        <taxon>Methanobacteriati</taxon>
        <taxon>Methanobacteriota</taxon>
        <taxon>Stenosarchaea group</taxon>
        <taxon>Halobacteria</taxon>
        <taxon>Halobacteriales</taxon>
        <taxon>Haloferacaceae</taxon>
        <taxon>Halorubrum</taxon>
    </lineage>
</organism>
<proteinExistence type="predicted"/>
<keyword evidence="4 5" id="KW-0472">Membrane</keyword>
<dbReference type="PATRIC" id="fig|1227465.4.peg.1892"/>
<dbReference type="Pfam" id="PF01699">
    <property type="entry name" value="Na_Ca_ex"/>
    <property type="match status" value="2"/>
</dbReference>
<dbReference type="EMBL" id="AOJK01000041">
    <property type="protein sequence ID" value="ELZ43906.1"/>
    <property type="molecule type" value="Genomic_DNA"/>
</dbReference>
<evidence type="ECO:0000313" key="8">
    <source>
        <dbReference type="Proteomes" id="UP000011586"/>
    </source>
</evidence>
<evidence type="ECO:0000259" key="6">
    <source>
        <dbReference type="Pfam" id="PF01699"/>
    </source>
</evidence>
<dbReference type="PANTHER" id="PTHR10846:SF8">
    <property type="entry name" value="INNER MEMBRANE PROTEIN YRBG"/>
    <property type="match status" value="1"/>
</dbReference>
<feature type="transmembrane region" description="Helical" evidence="5">
    <location>
        <begin position="61"/>
        <end position="83"/>
    </location>
</feature>
<evidence type="ECO:0000256" key="5">
    <source>
        <dbReference type="SAM" id="Phobius"/>
    </source>
</evidence>
<sequence length="356" mass="37066">MRTERTVTVLYELIGDQHLAVWIALGLLGFLLTWKGANVIESTTSKISDHFGVSQAIQGGLIVAAATSFPELAIIVISVLVLGDFGVGAGALIGTAVFNILVIPAAVSITSGDTTTTQGIVYRDAIFYMVAVLALFGVIALGVLGTDGRELARISPQMGVGLLVLYGVYVVLLAGGKSGASDMKRTESANLPKQVGLFAAGMVVVLVGVESMVTMTVQLSEALDAPSFLVSVTVLSAMSSFPDLLVGVKMGKAGDKRAAVANVFGTNTFNLVAALPIGVILAGGVSIGFLTSVPLLLFLFYTTLVVVVMAATDFEITTEEGYVFLAMYVAFLGWMTAEAFGITTFLTESTLRTIVG</sequence>
<dbReference type="Gene3D" id="1.20.1420.30">
    <property type="entry name" value="NCX, central ion-binding region"/>
    <property type="match status" value="1"/>
</dbReference>
<dbReference type="InterPro" id="IPR004837">
    <property type="entry name" value="NaCa_Exmemb"/>
</dbReference>
<name>M0E7U9_9EURY</name>
<dbReference type="GO" id="GO:0006874">
    <property type="term" value="P:intracellular calcium ion homeostasis"/>
    <property type="evidence" value="ECO:0007669"/>
    <property type="project" value="TreeGrafter"/>
</dbReference>
<feature type="transmembrane region" description="Helical" evidence="5">
    <location>
        <begin position="287"/>
        <end position="310"/>
    </location>
</feature>
<dbReference type="AlphaFoldDB" id="M0E7U9"/>
<feature type="transmembrane region" description="Helical" evidence="5">
    <location>
        <begin position="258"/>
        <end position="281"/>
    </location>
</feature>
<dbReference type="GO" id="GO:0008273">
    <property type="term" value="F:calcium, potassium:sodium antiporter activity"/>
    <property type="evidence" value="ECO:0007669"/>
    <property type="project" value="TreeGrafter"/>
</dbReference>
<evidence type="ECO:0000256" key="4">
    <source>
        <dbReference type="ARBA" id="ARBA00023136"/>
    </source>
</evidence>
<feature type="domain" description="Sodium/calcium exchanger membrane region" evidence="6">
    <location>
        <begin position="194"/>
        <end position="336"/>
    </location>
</feature>
<evidence type="ECO:0000256" key="3">
    <source>
        <dbReference type="ARBA" id="ARBA00022989"/>
    </source>
</evidence>
<reference evidence="7 8" key="1">
    <citation type="journal article" date="2014" name="PLoS Genet.">
        <title>Phylogenetically driven sequencing of extremely halophilic archaea reveals strategies for static and dynamic osmo-response.</title>
        <authorList>
            <person name="Becker E.A."/>
            <person name="Seitzer P.M."/>
            <person name="Tritt A."/>
            <person name="Larsen D."/>
            <person name="Krusor M."/>
            <person name="Yao A.I."/>
            <person name="Wu D."/>
            <person name="Madern D."/>
            <person name="Eisen J.A."/>
            <person name="Darling A.E."/>
            <person name="Facciotti M.T."/>
        </authorList>
    </citation>
    <scope>NUCLEOTIDE SEQUENCE [LARGE SCALE GENOMIC DNA]</scope>
    <source>
        <strain evidence="7 8">DSM 19288</strain>
    </source>
</reference>